<feature type="non-terminal residue" evidence="3">
    <location>
        <position position="1"/>
    </location>
</feature>
<dbReference type="Gene3D" id="3.40.50.1820">
    <property type="entry name" value="alpha/beta hydrolase"/>
    <property type="match status" value="1"/>
</dbReference>
<dbReference type="AlphaFoldDB" id="A0AA38G8T1"/>
<dbReference type="PANTHER" id="PTHR45763">
    <property type="entry name" value="HYDROLASE, ALPHA/BETA FOLD FAMILY PROTEIN, EXPRESSED-RELATED"/>
    <property type="match status" value="1"/>
</dbReference>
<gene>
    <name evidence="3" type="ORF">KI387_018924</name>
</gene>
<dbReference type="SUPFAM" id="SSF53474">
    <property type="entry name" value="alpha/beta-Hydrolases"/>
    <property type="match status" value="1"/>
</dbReference>
<dbReference type="Proteomes" id="UP000824469">
    <property type="component" value="Unassembled WGS sequence"/>
</dbReference>
<dbReference type="Pfam" id="PF12697">
    <property type="entry name" value="Abhydrolase_6"/>
    <property type="match status" value="1"/>
</dbReference>
<name>A0AA38G8T1_TAXCH</name>
<feature type="chain" id="PRO_5041433748" description="AB hydrolase-1 domain-containing protein" evidence="1">
    <location>
        <begin position="18"/>
        <end position="332"/>
    </location>
</feature>
<feature type="signal peptide" evidence="1">
    <location>
        <begin position="1"/>
        <end position="17"/>
    </location>
</feature>
<protein>
    <recommendedName>
        <fullName evidence="2">AB hydrolase-1 domain-containing protein</fullName>
    </recommendedName>
</protein>
<keyword evidence="4" id="KW-1185">Reference proteome</keyword>
<proteinExistence type="predicted"/>
<dbReference type="PANTHER" id="PTHR45763:SF54">
    <property type="entry name" value="HYDROLASE, ALPHA_BETA FOLD FAMILY PROTEIN, EXPRESSED"/>
    <property type="match status" value="1"/>
</dbReference>
<dbReference type="InterPro" id="IPR029058">
    <property type="entry name" value="AB_hydrolase_fold"/>
</dbReference>
<evidence type="ECO:0000313" key="4">
    <source>
        <dbReference type="Proteomes" id="UP000824469"/>
    </source>
</evidence>
<reference evidence="3 4" key="1">
    <citation type="journal article" date="2021" name="Nat. Plants">
        <title>The Taxus genome provides insights into paclitaxel biosynthesis.</title>
        <authorList>
            <person name="Xiong X."/>
            <person name="Gou J."/>
            <person name="Liao Q."/>
            <person name="Li Y."/>
            <person name="Zhou Q."/>
            <person name="Bi G."/>
            <person name="Li C."/>
            <person name="Du R."/>
            <person name="Wang X."/>
            <person name="Sun T."/>
            <person name="Guo L."/>
            <person name="Liang H."/>
            <person name="Lu P."/>
            <person name="Wu Y."/>
            <person name="Zhang Z."/>
            <person name="Ro D.K."/>
            <person name="Shang Y."/>
            <person name="Huang S."/>
            <person name="Yan J."/>
        </authorList>
    </citation>
    <scope>NUCLEOTIDE SEQUENCE [LARGE SCALE GENOMIC DNA]</scope>
    <source>
        <strain evidence="3">Ta-2019</strain>
    </source>
</reference>
<dbReference type="OMA" id="MDQRWLP"/>
<evidence type="ECO:0000256" key="1">
    <source>
        <dbReference type="SAM" id="SignalP"/>
    </source>
</evidence>
<feature type="domain" description="AB hydrolase-1" evidence="2">
    <location>
        <begin position="66"/>
        <end position="327"/>
    </location>
</feature>
<evidence type="ECO:0000259" key="2">
    <source>
        <dbReference type="Pfam" id="PF12697"/>
    </source>
</evidence>
<evidence type="ECO:0000313" key="3">
    <source>
        <dbReference type="EMBL" id="KAH9317155.1"/>
    </source>
</evidence>
<keyword evidence="1" id="KW-0732">Signal</keyword>
<organism evidence="3 4">
    <name type="scientific">Taxus chinensis</name>
    <name type="common">Chinese yew</name>
    <name type="synonym">Taxus wallichiana var. chinensis</name>
    <dbReference type="NCBI Taxonomy" id="29808"/>
    <lineage>
        <taxon>Eukaryota</taxon>
        <taxon>Viridiplantae</taxon>
        <taxon>Streptophyta</taxon>
        <taxon>Embryophyta</taxon>
        <taxon>Tracheophyta</taxon>
        <taxon>Spermatophyta</taxon>
        <taxon>Pinopsida</taxon>
        <taxon>Pinidae</taxon>
        <taxon>Conifers II</taxon>
        <taxon>Cupressales</taxon>
        <taxon>Taxaceae</taxon>
        <taxon>Taxus</taxon>
    </lineage>
</organism>
<dbReference type="InterPro" id="IPR000073">
    <property type="entry name" value="AB_hydrolase_1"/>
</dbReference>
<sequence>ILKKVVLVSFVGFLAWAYNTIQPPPPNICGSADGPPVTAPRVRLQDGRYLAYKEHGVPKERAKYKIILMHGFMGSRNDFLNVSKELQEELGVYIVTFDRAGYGESDPDPKRSVRSAALDIEQLADQLDFGPKFYVMGVSIGGFSMWGCLKYIPHRLAGAALLAPVVNYRWPGFPANLSNQAYNQQARQDQWALRIPYYAPWLTYWWMTQKWFPTSSVISGNWKPLNRFDAEMQQKFLSSGRSAERFPTVRQGVFESLHRDMMVMFGKWEFDPMDLKNPFPNNDVSVHLWQGDEDALVPVLLQRYIAKRLSWIHYHELPEAGHAFAFMEGMPD</sequence>
<comment type="caution">
    <text evidence="3">The sequence shown here is derived from an EMBL/GenBank/DDBJ whole genome shotgun (WGS) entry which is preliminary data.</text>
</comment>
<dbReference type="FunFam" id="3.40.50.1820:FF:000270">
    <property type="entry name" value="Alpha/beta-Hydrolases superfamily protein"/>
    <property type="match status" value="1"/>
</dbReference>
<accession>A0AA38G8T1</accession>
<feature type="non-terminal residue" evidence="3">
    <location>
        <position position="332"/>
    </location>
</feature>
<dbReference type="EMBL" id="JAHRHJ020000004">
    <property type="protein sequence ID" value="KAH9317155.1"/>
    <property type="molecule type" value="Genomic_DNA"/>
</dbReference>